<dbReference type="EMBL" id="JAKNID010000119">
    <property type="protein sequence ID" value="MCG4566122.1"/>
    <property type="molecule type" value="Genomic_DNA"/>
</dbReference>
<keyword evidence="1" id="KW-1133">Transmembrane helix</keyword>
<dbReference type="Pfam" id="PF05684">
    <property type="entry name" value="DUF819"/>
    <property type="match status" value="1"/>
</dbReference>
<gene>
    <name evidence="2" type="ORF">L0P62_11855</name>
</gene>
<evidence type="ECO:0000313" key="2">
    <source>
        <dbReference type="EMBL" id="MCG4566122.1"/>
    </source>
</evidence>
<feature type="transmembrane region" description="Helical" evidence="1">
    <location>
        <begin position="6"/>
        <end position="24"/>
    </location>
</feature>
<keyword evidence="1" id="KW-0812">Transmembrane</keyword>
<name>A0A9Q4FMS9_9FIRM</name>
<evidence type="ECO:0000256" key="1">
    <source>
        <dbReference type="SAM" id="Phobius"/>
    </source>
</evidence>
<dbReference type="AlphaFoldDB" id="A0A9Q4FMS9"/>
<dbReference type="InterPro" id="IPR008537">
    <property type="entry name" value="DUF819"/>
</dbReference>
<keyword evidence="1" id="KW-0472">Membrane</keyword>
<dbReference type="Proteomes" id="UP001108123">
    <property type="component" value="Unassembled WGS sequence"/>
</dbReference>
<sequence length="85" mass="8610">MYIISGFVILGIHALILFLAAKLFKLDLFTCGVASLANVGGVASAPILAAAYSEALIPIGVLMALMGYVIGTGGGLLVGKILSMI</sequence>
<comment type="caution">
    <text evidence="2">The sequence shown here is derived from an EMBL/GenBank/DDBJ whole genome shotgun (WGS) entry which is preliminary data.</text>
</comment>
<feature type="transmembrane region" description="Helical" evidence="1">
    <location>
        <begin position="55"/>
        <end position="79"/>
    </location>
</feature>
<feature type="transmembrane region" description="Helical" evidence="1">
    <location>
        <begin position="31"/>
        <end position="49"/>
    </location>
</feature>
<reference evidence="2" key="1">
    <citation type="submission" date="2022-01" db="EMBL/GenBank/DDBJ databases">
        <title>Collection of gut derived symbiotic bacterial strains cultured from healthy donors.</title>
        <authorList>
            <person name="Lin H."/>
            <person name="Kohout C."/>
            <person name="Waligurski E."/>
            <person name="Pamer E.G."/>
        </authorList>
    </citation>
    <scope>NUCLEOTIDE SEQUENCE</scope>
    <source>
        <strain evidence="2">MSK.14.39</strain>
    </source>
</reference>
<accession>A0A9Q4FMS9</accession>
<protein>
    <submittedName>
        <fullName evidence="2">DUF819 family protein</fullName>
    </submittedName>
</protein>
<proteinExistence type="predicted"/>
<keyword evidence="3" id="KW-1185">Reference proteome</keyword>
<organism evidence="2 3">
    <name type="scientific">Anaerosalibacter bizertensis</name>
    <dbReference type="NCBI Taxonomy" id="932217"/>
    <lineage>
        <taxon>Bacteria</taxon>
        <taxon>Bacillati</taxon>
        <taxon>Bacillota</taxon>
        <taxon>Tissierellia</taxon>
        <taxon>Tissierellales</taxon>
        <taxon>Sporanaerobacteraceae</taxon>
        <taxon>Anaerosalibacter</taxon>
    </lineage>
</organism>
<evidence type="ECO:0000313" key="3">
    <source>
        <dbReference type="Proteomes" id="UP001108123"/>
    </source>
</evidence>